<dbReference type="SUPFAM" id="SSF46785">
    <property type="entry name" value="Winged helix' DNA-binding domain"/>
    <property type="match status" value="1"/>
</dbReference>
<organism evidence="5 6">
    <name type="scientific">Candidatus Clostridium stratigraminis</name>
    <dbReference type="NCBI Taxonomy" id="3381661"/>
    <lineage>
        <taxon>Bacteria</taxon>
        <taxon>Bacillati</taxon>
        <taxon>Bacillota</taxon>
        <taxon>Clostridia</taxon>
        <taxon>Eubacteriales</taxon>
        <taxon>Clostridiaceae</taxon>
        <taxon>Clostridium</taxon>
    </lineage>
</organism>
<evidence type="ECO:0000256" key="2">
    <source>
        <dbReference type="ARBA" id="ARBA00023125"/>
    </source>
</evidence>
<accession>A0ABW8T1E9</accession>
<keyword evidence="6" id="KW-1185">Reference proteome</keyword>
<dbReference type="Proteomes" id="UP001623591">
    <property type="component" value="Unassembled WGS sequence"/>
</dbReference>
<evidence type="ECO:0000313" key="6">
    <source>
        <dbReference type="Proteomes" id="UP001623591"/>
    </source>
</evidence>
<dbReference type="InterPro" id="IPR036388">
    <property type="entry name" value="WH-like_DNA-bd_sf"/>
</dbReference>
<dbReference type="RefSeq" id="WP_406768697.1">
    <property type="nucleotide sequence ID" value="NZ_JBJHZZ010000002.1"/>
</dbReference>
<evidence type="ECO:0000313" key="5">
    <source>
        <dbReference type="EMBL" id="MFL0246220.1"/>
    </source>
</evidence>
<gene>
    <name evidence="5" type="ORF">ACJDUG_04405</name>
</gene>
<keyword evidence="2" id="KW-0238">DNA-binding</keyword>
<dbReference type="PANTHER" id="PTHR44846">
    <property type="entry name" value="MANNOSYL-D-GLYCERATE TRANSPORT/METABOLISM SYSTEM REPRESSOR MNGR-RELATED"/>
    <property type="match status" value="1"/>
</dbReference>
<dbReference type="Gene3D" id="3.40.1410.10">
    <property type="entry name" value="Chorismate lyase-like"/>
    <property type="match status" value="1"/>
</dbReference>
<feature type="domain" description="HTH gntR-type" evidence="4">
    <location>
        <begin position="8"/>
        <end position="76"/>
    </location>
</feature>
<dbReference type="SUPFAM" id="SSF64288">
    <property type="entry name" value="Chorismate lyase-like"/>
    <property type="match status" value="1"/>
</dbReference>
<dbReference type="Pfam" id="PF07702">
    <property type="entry name" value="UTRA"/>
    <property type="match status" value="1"/>
</dbReference>
<dbReference type="InterPro" id="IPR011663">
    <property type="entry name" value="UTRA"/>
</dbReference>
<dbReference type="SMART" id="SM00866">
    <property type="entry name" value="UTRA"/>
    <property type="match status" value="1"/>
</dbReference>
<dbReference type="SMART" id="SM00345">
    <property type="entry name" value="HTH_GNTR"/>
    <property type="match status" value="1"/>
</dbReference>
<dbReference type="CDD" id="cd07377">
    <property type="entry name" value="WHTH_GntR"/>
    <property type="match status" value="1"/>
</dbReference>
<dbReference type="InterPro" id="IPR028978">
    <property type="entry name" value="Chorismate_lyase_/UTRA_dom_sf"/>
</dbReference>
<reference evidence="5 6" key="1">
    <citation type="submission" date="2024-11" db="EMBL/GenBank/DDBJ databases">
        <authorList>
            <person name="Heng Y.C."/>
            <person name="Lim A.C.H."/>
            <person name="Lee J.K.Y."/>
            <person name="Kittelmann S."/>
        </authorList>
    </citation>
    <scope>NUCLEOTIDE SEQUENCE [LARGE SCALE GENOMIC DNA]</scope>
    <source>
        <strain evidence="5 6">WILCCON 0185</strain>
    </source>
</reference>
<dbReference type="PANTHER" id="PTHR44846:SF1">
    <property type="entry name" value="MANNOSYL-D-GLYCERATE TRANSPORT_METABOLISM SYSTEM REPRESSOR MNGR-RELATED"/>
    <property type="match status" value="1"/>
</dbReference>
<evidence type="ECO:0000256" key="1">
    <source>
        <dbReference type="ARBA" id="ARBA00023015"/>
    </source>
</evidence>
<dbReference type="InterPro" id="IPR036390">
    <property type="entry name" value="WH_DNA-bd_sf"/>
</dbReference>
<dbReference type="Pfam" id="PF00392">
    <property type="entry name" value="GntR"/>
    <property type="match status" value="1"/>
</dbReference>
<name>A0ABW8T1E9_9CLOT</name>
<evidence type="ECO:0000256" key="3">
    <source>
        <dbReference type="ARBA" id="ARBA00023163"/>
    </source>
</evidence>
<protein>
    <submittedName>
        <fullName evidence="5">GntR family transcriptional regulator</fullName>
    </submittedName>
</protein>
<sequence>MINRKSYIPYYLQIYYELLNKIEAMVYKPNELLPSENELVEEYGVTRVTIRNSMKKLKDEGRIRTEKGKGSYVNPPKLIQSLDKIYSLARDFNEEGYEIKSELLEVRSELCDEIIGKHLELISTDQVIVIKILRKINDIPVVVQASYLPMNIVPGLTASDIDKCAIYNLLEDKYNIKLLKATEYFDPVIADEYNSKLLQVDAGTPLFLTERVTYTEGKKPIEFRRCVVRSDKFRFSVELN</sequence>
<dbReference type="InterPro" id="IPR050679">
    <property type="entry name" value="Bact_HTH_transcr_reg"/>
</dbReference>
<comment type="caution">
    <text evidence="5">The sequence shown here is derived from an EMBL/GenBank/DDBJ whole genome shotgun (WGS) entry which is preliminary data.</text>
</comment>
<dbReference type="InterPro" id="IPR000524">
    <property type="entry name" value="Tscrpt_reg_HTH_GntR"/>
</dbReference>
<dbReference type="PRINTS" id="PR00035">
    <property type="entry name" value="HTHGNTR"/>
</dbReference>
<dbReference type="EMBL" id="JBJHZZ010000002">
    <property type="protein sequence ID" value="MFL0246220.1"/>
    <property type="molecule type" value="Genomic_DNA"/>
</dbReference>
<keyword evidence="3" id="KW-0804">Transcription</keyword>
<proteinExistence type="predicted"/>
<dbReference type="PROSITE" id="PS50949">
    <property type="entry name" value="HTH_GNTR"/>
    <property type="match status" value="1"/>
</dbReference>
<keyword evidence="1" id="KW-0805">Transcription regulation</keyword>
<evidence type="ECO:0000259" key="4">
    <source>
        <dbReference type="PROSITE" id="PS50949"/>
    </source>
</evidence>
<dbReference type="Gene3D" id="1.10.10.10">
    <property type="entry name" value="Winged helix-like DNA-binding domain superfamily/Winged helix DNA-binding domain"/>
    <property type="match status" value="1"/>
</dbReference>